<reference evidence="6 7" key="1">
    <citation type="submission" date="2018-01" db="EMBL/GenBank/DDBJ databases">
        <title>Whole genome sequencing of Histamine producing bacteria.</title>
        <authorList>
            <person name="Butler K."/>
        </authorList>
    </citation>
    <scope>NUCLEOTIDE SEQUENCE [LARGE SCALE GENOMIC DNA]</scope>
    <source>
        <strain evidence="6 7">DSM 24669</strain>
    </source>
</reference>
<evidence type="ECO:0000313" key="6">
    <source>
        <dbReference type="EMBL" id="PSW26644.1"/>
    </source>
</evidence>
<protein>
    <submittedName>
        <fullName evidence="6">HTH-type transcriptional regulator YidZ</fullName>
    </submittedName>
</protein>
<dbReference type="InterPro" id="IPR036390">
    <property type="entry name" value="WH_DNA-bd_sf"/>
</dbReference>
<dbReference type="InterPro" id="IPR005119">
    <property type="entry name" value="LysR_subst-bd"/>
</dbReference>
<dbReference type="PROSITE" id="PS50931">
    <property type="entry name" value="HTH_LYSR"/>
    <property type="match status" value="1"/>
</dbReference>
<dbReference type="Proteomes" id="UP000240481">
    <property type="component" value="Unassembled WGS sequence"/>
</dbReference>
<feature type="domain" description="HTH lysR-type" evidence="5">
    <location>
        <begin position="8"/>
        <end position="65"/>
    </location>
</feature>
<dbReference type="InterPro" id="IPR036388">
    <property type="entry name" value="WH-like_DNA-bd_sf"/>
</dbReference>
<evidence type="ECO:0000256" key="2">
    <source>
        <dbReference type="ARBA" id="ARBA00023015"/>
    </source>
</evidence>
<comment type="caution">
    <text evidence="6">The sequence shown here is derived from an EMBL/GenBank/DDBJ whole genome shotgun (WGS) entry which is preliminary data.</text>
</comment>
<dbReference type="Gene3D" id="3.40.190.10">
    <property type="entry name" value="Periplasmic binding protein-like II"/>
    <property type="match status" value="2"/>
</dbReference>
<dbReference type="GO" id="GO:0003700">
    <property type="term" value="F:DNA-binding transcription factor activity"/>
    <property type="evidence" value="ECO:0007669"/>
    <property type="project" value="InterPro"/>
</dbReference>
<dbReference type="OrthoDB" id="8893795at2"/>
<dbReference type="PANTHER" id="PTHR30118">
    <property type="entry name" value="HTH-TYPE TRANSCRIPTIONAL REGULATOR LEUO-RELATED"/>
    <property type="match status" value="1"/>
</dbReference>
<dbReference type="SUPFAM" id="SSF53850">
    <property type="entry name" value="Periplasmic binding protein-like II"/>
    <property type="match status" value="1"/>
</dbReference>
<organism evidence="6 7">
    <name type="scientific">Photobacterium swingsii</name>
    <dbReference type="NCBI Taxonomy" id="680026"/>
    <lineage>
        <taxon>Bacteria</taxon>
        <taxon>Pseudomonadati</taxon>
        <taxon>Pseudomonadota</taxon>
        <taxon>Gammaproteobacteria</taxon>
        <taxon>Vibrionales</taxon>
        <taxon>Vibrionaceae</taxon>
        <taxon>Photobacterium</taxon>
    </lineage>
</organism>
<dbReference type="InterPro" id="IPR000847">
    <property type="entry name" value="LysR_HTH_N"/>
</dbReference>
<dbReference type="InterPro" id="IPR037402">
    <property type="entry name" value="YidZ_PBP2"/>
</dbReference>
<dbReference type="STRING" id="680026.AB733_10150"/>
<evidence type="ECO:0000256" key="4">
    <source>
        <dbReference type="ARBA" id="ARBA00023163"/>
    </source>
</evidence>
<gene>
    <name evidence="6" type="ORF">C9I94_01280</name>
</gene>
<dbReference type="AlphaFoldDB" id="A0A0J8VDQ0"/>
<dbReference type="CDD" id="cd08417">
    <property type="entry name" value="PBP2_Nitroaromatics_like"/>
    <property type="match status" value="1"/>
</dbReference>
<dbReference type="EMBL" id="PYLZ01000001">
    <property type="protein sequence ID" value="PSW26644.1"/>
    <property type="molecule type" value="Genomic_DNA"/>
</dbReference>
<accession>A0A0J8VDQ0</accession>
<comment type="similarity">
    <text evidence="1">Belongs to the LysR transcriptional regulatory family.</text>
</comment>
<evidence type="ECO:0000313" key="7">
    <source>
        <dbReference type="Proteomes" id="UP000240481"/>
    </source>
</evidence>
<keyword evidence="3" id="KW-0238">DNA-binding</keyword>
<dbReference type="GO" id="GO:0003677">
    <property type="term" value="F:DNA binding"/>
    <property type="evidence" value="ECO:0007669"/>
    <property type="project" value="UniProtKB-KW"/>
</dbReference>
<evidence type="ECO:0000256" key="3">
    <source>
        <dbReference type="ARBA" id="ARBA00023125"/>
    </source>
</evidence>
<dbReference type="PANTHER" id="PTHR30118:SF11">
    <property type="entry name" value="HTH-TYPE TRANSCRIPTIONAL REGULATOR YIDZ"/>
    <property type="match status" value="1"/>
</dbReference>
<dbReference type="Pfam" id="PF00126">
    <property type="entry name" value="HTH_1"/>
    <property type="match status" value="1"/>
</dbReference>
<dbReference type="RefSeq" id="WP_048898665.1">
    <property type="nucleotide sequence ID" value="NZ_AP024852.1"/>
</dbReference>
<dbReference type="SUPFAM" id="SSF46785">
    <property type="entry name" value="Winged helix' DNA-binding domain"/>
    <property type="match status" value="1"/>
</dbReference>
<keyword evidence="4" id="KW-0804">Transcription</keyword>
<keyword evidence="2" id="KW-0805">Transcription regulation</keyword>
<name>A0A0J8VDQ0_9GAMM</name>
<dbReference type="NCBIfam" id="NF007581">
    <property type="entry name" value="PRK10216.1"/>
    <property type="match status" value="1"/>
</dbReference>
<evidence type="ECO:0000259" key="5">
    <source>
        <dbReference type="PROSITE" id="PS50931"/>
    </source>
</evidence>
<dbReference type="InterPro" id="IPR050389">
    <property type="entry name" value="LysR-type_TF"/>
</dbReference>
<evidence type="ECO:0000256" key="1">
    <source>
        <dbReference type="ARBA" id="ARBA00009437"/>
    </source>
</evidence>
<proteinExistence type="inferred from homology"/>
<sequence>MRKPLHRLDLNLLITMQTLLQERSVTHTAKKLNITPSAVSKSLAKLRDWFDDPLFVRAPNGLQPTQLSLSMEQELAELFLLASRIAERNGDINPVGLNFQLMLESPFHFLYFPELAQAIQQQYQDCTIRIRNWQSSSLDSIINGDSDLGFCGRETHHRSQETLEELPYYVNYEVLYEDRPMVFLRNDHPLLTQPWTLDTLLSFDFISILWEESEQFAFDELLATKGLKRRVSFTLSDFEQSLFMTAQPGHQQITTAPSSIAPYVKQHSPELTMRPLPITEEEYQQLTIQYCLLWHKRNTHNPKIEWLRETIRHQFSNHIKAMNETNSEQ</sequence>
<dbReference type="Gene3D" id="1.10.10.10">
    <property type="entry name" value="Winged helix-like DNA-binding domain superfamily/Winged helix DNA-binding domain"/>
    <property type="match status" value="1"/>
</dbReference>
<keyword evidence="7" id="KW-1185">Reference proteome</keyword>
<dbReference type="Pfam" id="PF03466">
    <property type="entry name" value="LysR_substrate"/>
    <property type="match status" value="1"/>
</dbReference>